<dbReference type="InterPro" id="IPR010914">
    <property type="entry name" value="RsgA_GTPase_dom"/>
</dbReference>
<feature type="binding site" evidence="10">
    <location>
        <position position="311"/>
    </location>
    <ligand>
        <name>Zn(2+)</name>
        <dbReference type="ChEBI" id="CHEBI:29105"/>
    </ligand>
</feature>
<feature type="binding site" evidence="10">
    <location>
        <position position="317"/>
    </location>
    <ligand>
        <name>Zn(2+)</name>
        <dbReference type="ChEBI" id="CHEBI:29105"/>
    </ligand>
</feature>
<keyword evidence="6 10" id="KW-0378">Hydrolase</keyword>
<evidence type="ECO:0000256" key="10">
    <source>
        <dbReference type="HAMAP-Rule" id="MF_01820"/>
    </source>
</evidence>
<dbReference type="CDD" id="cd01854">
    <property type="entry name" value="YjeQ_EngC"/>
    <property type="match status" value="1"/>
</dbReference>
<sequence length="373" mass="40850">MIRLEDLGWNDFYAEQTPGELELVEFCEDIEPEDCFAARISRHDGQQYDVLTAGGTSGTQFRARLGGVLRYRAGRPQELPAVGDWVVVRNDVGALKTVMAVFERQTCFVRQAAGQVIDEQVIATNVDTVFIVTSMNEEFEPRRLERYLVAVRAAGASAVIVLNKLDLADDPDAYLARAEAVADGSPVVGLSALDTSSRGLDALGAWLNHGDTIVFVGSSGVGKSTIVNRLMGAEVQETSGIREDDARGRHTTTARQLLLIPNPENPGSLGVLIDTPGMREFQLWAHEDEAVEAFDDVEALNVSCRFRDCAHNGEPGCAVQEALDSGELSAERLASWHKLREELEIQKARQAAVARRANRSKSSRSTRPSKKRK</sequence>
<evidence type="ECO:0000313" key="13">
    <source>
        <dbReference type="Proteomes" id="UP000249799"/>
    </source>
</evidence>
<dbReference type="HAMAP" id="MF_01820">
    <property type="entry name" value="GTPase_RsgA"/>
    <property type="match status" value="1"/>
</dbReference>
<keyword evidence="5 10" id="KW-0547">Nucleotide-binding</keyword>
<dbReference type="EMBL" id="CP030032">
    <property type="protein sequence ID" value="AWV91185.1"/>
    <property type="molecule type" value="Genomic_DNA"/>
</dbReference>
<keyword evidence="3 10" id="KW-0479">Metal-binding</keyword>
<feature type="region of interest" description="Disordered" evidence="11">
    <location>
        <begin position="350"/>
        <end position="373"/>
    </location>
</feature>
<dbReference type="InterPro" id="IPR004881">
    <property type="entry name" value="Ribosome_biogen_GTPase_RsgA"/>
</dbReference>
<keyword evidence="9 10" id="KW-0342">GTP-binding</keyword>
<dbReference type="RefSeq" id="WP_111337224.1">
    <property type="nucleotide sequence ID" value="NZ_CP030032.1"/>
</dbReference>
<gene>
    <name evidence="10 12" type="primary">rsgA</name>
    <name evidence="12" type="ORF">DN745_18380</name>
</gene>
<dbReference type="OrthoDB" id="9809485at2"/>
<evidence type="ECO:0000256" key="5">
    <source>
        <dbReference type="ARBA" id="ARBA00022741"/>
    </source>
</evidence>
<keyword evidence="7 10" id="KW-0862">Zinc</keyword>
<comment type="subcellular location">
    <subcellularLocation>
        <location evidence="10">Cytoplasm</location>
    </subcellularLocation>
</comment>
<evidence type="ECO:0000256" key="1">
    <source>
        <dbReference type="ARBA" id="ARBA00022490"/>
    </source>
</evidence>
<evidence type="ECO:0000313" key="12">
    <source>
        <dbReference type="EMBL" id="AWV91185.1"/>
    </source>
</evidence>
<organism evidence="12 13">
    <name type="scientific">Bradymonas sediminis</name>
    <dbReference type="NCBI Taxonomy" id="1548548"/>
    <lineage>
        <taxon>Bacteria</taxon>
        <taxon>Deltaproteobacteria</taxon>
        <taxon>Bradymonadales</taxon>
        <taxon>Bradymonadaceae</taxon>
        <taxon>Bradymonas</taxon>
    </lineage>
</organism>
<dbReference type="GO" id="GO:0005737">
    <property type="term" value="C:cytoplasm"/>
    <property type="evidence" value="ECO:0007669"/>
    <property type="project" value="UniProtKB-SubCell"/>
</dbReference>
<comment type="subunit">
    <text evidence="10">Monomer. Associates with 30S ribosomal subunit, binds 16S rRNA.</text>
</comment>
<keyword evidence="13" id="KW-1185">Reference proteome</keyword>
<dbReference type="InterPro" id="IPR030378">
    <property type="entry name" value="G_CP_dom"/>
</dbReference>
<comment type="similarity">
    <text evidence="10">Belongs to the TRAFAC class YlqF/YawG GTPase family. RsgA subfamily.</text>
</comment>
<evidence type="ECO:0000256" key="6">
    <source>
        <dbReference type="ARBA" id="ARBA00022801"/>
    </source>
</evidence>
<evidence type="ECO:0000256" key="7">
    <source>
        <dbReference type="ARBA" id="ARBA00022833"/>
    </source>
</evidence>
<feature type="binding site" evidence="10">
    <location>
        <position position="309"/>
    </location>
    <ligand>
        <name>Zn(2+)</name>
        <dbReference type="ChEBI" id="CHEBI:29105"/>
    </ligand>
</feature>
<dbReference type="SUPFAM" id="SSF52540">
    <property type="entry name" value="P-loop containing nucleoside triphosphate hydrolases"/>
    <property type="match status" value="1"/>
</dbReference>
<dbReference type="AlphaFoldDB" id="A0A2Z4FQZ2"/>
<keyword evidence="2 10" id="KW-0690">Ribosome biogenesis</keyword>
<feature type="binding site" evidence="10">
    <location>
        <begin position="217"/>
        <end position="225"/>
    </location>
    <ligand>
        <name>GTP</name>
        <dbReference type="ChEBI" id="CHEBI:37565"/>
    </ligand>
</feature>
<dbReference type="Proteomes" id="UP000249799">
    <property type="component" value="Chromosome"/>
</dbReference>
<comment type="function">
    <text evidence="10">One of several proteins that assist in the late maturation steps of the functional core of the 30S ribosomal subunit. Helps release RbfA from mature subunits. May play a role in the assembly of ribosomal proteins into the subunit. Circularly permuted GTPase that catalyzes slow GTP hydrolysis, GTPase activity is stimulated by the 30S ribosomal subunit.</text>
</comment>
<name>A0A2Z4FQZ2_9DELT</name>
<dbReference type="GO" id="GO:0005525">
    <property type="term" value="F:GTP binding"/>
    <property type="evidence" value="ECO:0007669"/>
    <property type="project" value="UniProtKB-UniRule"/>
</dbReference>
<dbReference type="GO" id="GO:0042274">
    <property type="term" value="P:ribosomal small subunit biogenesis"/>
    <property type="evidence" value="ECO:0007669"/>
    <property type="project" value="UniProtKB-UniRule"/>
</dbReference>
<comment type="cofactor">
    <cofactor evidence="10">
        <name>Zn(2+)</name>
        <dbReference type="ChEBI" id="CHEBI:29105"/>
    </cofactor>
    <text evidence="10">Binds 1 zinc ion per subunit.</text>
</comment>
<keyword evidence="1 10" id="KW-0963">Cytoplasm</keyword>
<dbReference type="InterPro" id="IPR027417">
    <property type="entry name" value="P-loop_NTPase"/>
</dbReference>
<dbReference type="GO" id="GO:0019843">
    <property type="term" value="F:rRNA binding"/>
    <property type="evidence" value="ECO:0007669"/>
    <property type="project" value="UniProtKB-KW"/>
</dbReference>
<feature type="binding site" evidence="10">
    <location>
        <position position="304"/>
    </location>
    <ligand>
        <name>Zn(2+)</name>
        <dbReference type="ChEBI" id="CHEBI:29105"/>
    </ligand>
</feature>
<dbReference type="PANTHER" id="PTHR32120:SF10">
    <property type="entry name" value="SMALL RIBOSOMAL SUBUNIT BIOGENESIS GTPASE RSGA"/>
    <property type="match status" value="1"/>
</dbReference>
<dbReference type="NCBIfam" id="TIGR00157">
    <property type="entry name" value="ribosome small subunit-dependent GTPase A"/>
    <property type="match status" value="1"/>
</dbReference>
<evidence type="ECO:0000256" key="2">
    <source>
        <dbReference type="ARBA" id="ARBA00022517"/>
    </source>
</evidence>
<dbReference type="PROSITE" id="PS50936">
    <property type="entry name" value="ENGC_GTPASE"/>
    <property type="match status" value="1"/>
</dbReference>
<dbReference type="KEGG" id="bsed:DN745_18380"/>
<dbReference type="GO" id="GO:0046872">
    <property type="term" value="F:metal ion binding"/>
    <property type="evidence" value="ECO:0007669"/>
    <property type="project" value="UniProtKB-KW"/>
</dbReference>
<dbReference type="Gene3D" id="3.40.50.300">
    <property type="entry name" value="P-loop containing nucleotide triphosphate hydrolases"/>
    <property type="match status" value="1"/>
</dbReference>
<evidence type="ECO:0000256" key="3">
    <source>
        <dbReference type="ARBA" id="ARBA00022723"/>
    </source>
</evidence>
<dbReference type="Gene3D" id="1.10.40.50">
    <property type="entry name" value="Probable gtpase engc, domain 3"/>
    <property type="match status" value="1"/>
</dbReference>
<feature type="binding site" evidence="10">
    <location>
        <begin position="163"/>
        <end position="166"/>
    </location>
    <ligand>
        <name>GTP</name>
        <dbReference type="ChEBI" id="CHEBI:37565"/>
    </ligand>
</feature>
<reference evidence="12 13" key="1">
    <citation type="submission" date="2018-06" db="EMBL/GenBank/DDBJ databases">
        <title>Lujinxingia sediminis gen. nov. sp. nov., a new facultative anaerobic member of the class Deltaproteobacteria, and proposal of Lujinxingaceae fam. nov.</title>
        <authorList>
            <person name="Guo L.-Y."/>
            <person name="Li C.-M."/>
            <person name="Wang S."/>
            <person name="Du Z.-J."/>
        </authorList>
    </citation>
    <scope>NUCLEOTIDE SEQUENCE [LARGE SCALE GENOMIC DNA]</scope>
    <source>
        <strain evidence="12 13">FA350</strain>
    </source>
</reference>
<dbReference type="PROSITE" id="PS51721">
    <property type="entry name" value="G_CP"/>
    <property type="match status" value="1"/>
</dbReference>
<dbReference type="PANTHER" id="PTHR32120">
    <property type="entry name" value="SMALL RIBOSOMAL SUBUNIT BIOGENESIS GTPASE RSGA"/>
    <property type="match status" value="1"/>
</dbReference>
<keyword evidence="8 10" id="KW-0694">RNA-binding</keyword>
<feature type="compositionally biased region" description="Basic residues" evidence="11">
    <location>
        <begin position="356"/>
        <end position="373"/>
    </location>
</feature>
<evidence type="ECO:0000256" key="4">
    <source>
        <dbReference type="ARBA" id="ARBA00022730"/>
    </source>
</evidence>
<accession>A0A2Z4FQZ2</accession>
<evidence type="ECO:0000256" key="8">
    <source>
        <dbReference type="ARBA" id="ARBA00022884"/>
    </source>
</evidence>
<evidence type="ECO:0000256" key="9">
    <source>
        <dbReference type="ARBA" id="ARBA00023134"/>
    </source>
</evidence>
<protein>
    <recommendedName>
        <fullName evidence="10">Small ribosomal subunit biogenesis GTPase RsgA</fullName>
        <ecNumber evidence="10">3.6.1.-</ecNumber>
    </recommendedName>
</protein>
<keyword evidence="4 10" id="KW-0699">rRNA-binding</keyword>
<dbReference type="Pfam" id="PF03193">
    <property type="entry name" value="RsgA_GTPase"/>
    <property type="match status" value="1"/>
</dbReference>
<evidence type="ECO:0000256" key="11">
    <source>
        <dbReference type="SAM" id="MobiDB-lite"/>
    </source>
</evidence>
<proteinExistence type="inferred from homology"/>
<dbReference type="GO" id="GO:0003924">
    <property type="term" value="F:GTPase activity"/>
    <property type="evidence" value="ECO:0007669"/>
    <property type="project" value="UniProtKB-UniRule"/>
</dbReference>
<dbReference type="EC" id="3.6.1.-" evidence="10"/>